<evidence type="ECO:0000256" key="1">
    <source>
        <dbReference type="ARBA" id="ARBA00004651"/>
    </source>
</evidence>
<comment type="subcellular location">
    <subcellularLocation>
        <location evidence="1">Cell membrane</location>
        <topology evidence="1">Multi-pass membrane protein</topology>
    </subcellularLocation>
</comment>
<keyword evidence="7 9" id="KW-1133">Transmembrane helix</keyword>
<evidence type="ECO:0000313" key="10">
    <source>
        <dbReference type="EMBL" id="CAB4898299.1"/>
    </source>
</evidence>
<sequence length="433" mass="44592">MSVQVTDVDVPEAGDVGGIGDALRDYSRRVRGGEVGSLPAVLGLIALVALFSILQGDTFFTALNFANLLNQGTAIIVLAMGLVFVLLLGEIDLSAGFAAGTSAAVLGVTLTKQGWVWPLALLAALATGLVIGFLIGLLVARLGIPSFVVTLAAFLGLQGVMLLIIGEGGTIPIQSDILLAVMNKNMPVWGGWLLWAIVVFGYAAISLRAILSRRRIGLAGSATSVWIAKVVSLAVLFGGVVYLLNIQRQIVRPGRQTCDVVGDINQPVGCIPIIQGVPWAVLVILVLLIIGTFILGRTSYGRHIYAVGGNAEAARRAGISVSMIKISCFMICSFMAAIAGVLIASRDNSVSPTTGGAQTLLFAVGAAVIGGTSLFGGRGRVIDAVIGGLVVAVIANGLPLVTQQSGIQYVVTGLVLLVAASVDAISRKRTSAA</sequence>
<evidence type="ECO:0000256" key="4">
    <source>
        <dbReference type="ARBA" id="ARBA00022519"/>
    </source>
</evidence>
<evidence type="ECO:0000256" key="9">
    <source>
        <dbReference type="SAM" id="Phobius"/>
    </source>
</evidence>
<organism evidence="10">
    <name type="scientific">freshwater metagenome</name>
    <dbReference type="NCBI Taxonomy" id="449393"/>
    <lineage>
        <taxon>unclassified sequences</taxon>
        <taxon>metagenomes</taxon>
        <taxon>ecological metagenomes</taxon>
    </lineage>
</organism>
<feature type="transmembrane region" description="Helical" evidence="9">
    <location>
        <begin position="277"/>
        <end position="296"/>
    </location>
</feature>
<feature type="transmembrane region" description="Helical" evidence="9">
    <location>
        <begin position="407"/>
        <end position="425"/>
    </location>
</feature>
<evidence type="ECO:0000256" key="8">
    <source>
        <dbReference type="ARBA" id="ARBA00023136"/>
    </source>
</evidence>
<feature type="transmembrane region" description="Helical" evidence="9">
    <location>
        <begin position="35"/>
        <end position="56"/>
    </location>
</feature>
<feature type="transmembrane region" description="Helical" evidence="9">
    <location>
        <begin position="147"/>
        <end position="166"/>
    </location>
</feature>
<dbReference type="PANTHER" id="PTHR32196">
    <property type="entry name" value="ABC TRANSPORTER PERMEASE PROTEIN YPHD-RELATED-RELATED"/>
    <property type="match status" value="1"/>
</dbReference>
<feature type="transmembrane region" description="Helical" evidence="9">
    <location>
        <begin position="68"/>
        <end position="88"/>
    </location>
</feature>
<keyword evidence="6 9" id="KW-0812">Transmembrane</keyword>
<keyword evidence="5" id="KW-0762">Sugar transport</keyword>
<dbReference type="AlphaFoldDB" id="A0A6J7G3W2"/>
<name>A0A6J7G3W2_9ZZZZ</name>
<evidence type="ECO:0000256" key="6">
    <source>
        <dbReference type="ARBA" id="ARBA00022692"/>
    </source>
</evidence>
<keyword evidence="2" id="KW-0813">Transport</keyword>
<dbReference type="InterPro" id="IPR001851">
    <property type="entry name" value="ABC_transp_permease"/>
</dbReference>
<dbReference type="Pfam" id="PF02653">
    <property type="entry name" value="BPD_transp_2"/>
    <property type="match status" value="2"/>
</dbReference>
<feature type="transmembrane region" description="Helical" evidence="9">
    <location>
        <begin position="226"/>
        <end position="244"/>
    </location>
</feature>
<evidence type="ECO:0000256" key="7">
    <source>
        <dbReference type="ARBA" id="ARBA00022989"/>
    </source>
</evidence>
<accession>A0A6J7G3W2</accession>
<evidence type="ECO:0000256" key="3">
    <source>
        <dbReference type="ARBA" id="ARBA00022475"/>
    </source>
</evidence>
<feature type="transmembrane region" description="Helical" evidence="9">
    <location>
        <begin position="186"/>
        <end position="205"/>
    </location>
</feature>
<keyword evidence="3" id="KW-1003">Cell membrane</keyword>
<dbReference type="GO" id="GO:0022857">
    <property type="term" value="F:transmembrane transporter activity"/>
    <property type="evidence" value="ECO:0007669"/>
    <property type="project" value="InterPro"/>
</dbReference>
<feature type="transmembrane region" description="Helical" evidence="9">
    <location>
        <begin position="93"/>
        <end position="110"/>
    </location>
</feature>
<dbReference type="CDD" id="cd06579">
    <property type="entry name" value="TM_PBP1_transp_AraH_like"/>
    <property type="match status" value="1"/>
</dbReference>
<feature type="transmembrane region" description="Helical" evidence="9">
    <location>
        <begin position="382"/>
        <end position="401"/>
    </location>
</feature>
<reference evidence="10" key="1">
    <citation type="submission" date="2020-05" db="EMBL/GenBank/DDBJ databases">
        <authorList>
            <person name="Chiriac C."/>
            <person name="Salcher M."/>
            <person name="Ghai R."/>
            <person name="Kavagutti S V."/>
        </authorList>
    </citation>
    <scope>NUCLEOTIDE SEQUENCE</scope>
</reference>
<keyword evidence="8 9" id="KW-0472">Membrane</keyword>
<evidence type="ECO:0000256" key="2">
    <source>
        <dbReference type="ARBA" id="ARBA00022448"/>
    </source>
</evidence>
<gene>
    <name evidence="10" type="ORF">UFOPK3495_00818</name>
</gene>
<proteinExistence type="predicted"/>
<feature type="transmembrane region" description="Helical" evidence="9">
    <location>
        <begin position="317"/>
        <end position="344"/>
    </location>
</feature>
<dbReference type="EMBL" id="CAFBMC010000036">
    <property type="protein sequence ID" value="CAB4898299.1"/>
    <property type="molecule type" value="Genomic_DNA"/>
</dbReference>
<feature type="transmembrane region" description="Helical" evidence="9">
    <location>
        <begin position="356"/>
        <end position="375"/>
    </location>
</feature>
<dbReference type="GO" id="GO:0005886">
    <property type="term" value="C:plasma membrane"/>
    <property type="evidence" value="ECO:0007669"/>
    <property type="project" value="UniProtKB-SubCell"/>
</dbReference>
<protein>
    <submittedName>
        <fullName evidence="10">Unannotated protein</fullName>
    </submittedName>
</protein>
<evidence type="ECO:0000256" key="5">
    <source>
        <dbReference type="ARBA" id="ARBA00022597"/>
    </source>
</evidence>
<feature type="transmembrane region" description="Helical" evidence="9">
    <location>
        <begin position="116"/>
        <end position="140"/>
    </location>
</feature>
<dbReference type="PANTHER" id="PTHR32196:SF32">
    <property type="entry name" value="XYLOSE TRANSPORT SYSTEM PERMEASE PROTEIN XYLH"/>
    <property type="match status" value="1"/>
</dbReference>
<keyword evidence="4" id="KW-0997">Cell inner membrane</keyword>